<dbReference type="Gene3D" id="3.30.1540.10">
    <property type="entry name" value="formyl-coa transferase, domain 3"/>
    <property type="match status" value="2"/>
</dbReference>
<organism evidence="2">
    <name type="scientific">marine metagenome</name>
    <dbReference type="NCBI Taxonomy" id="408172"/>
    <lineage>
        <taxon>unclassified sequences</taxon>
        <taxon>metagenomes</taxon>
        <taxon>ecological metagenomes</taxon>
    </lineage>
</organism>
<feature type="non-terminal residue" evidence="2">
    <location>
        <position position="1"/>
    </location>
</feature>
<dbReference type="AlphaFoldDB" id="A0A382E4D8"/>
<reference evidence="2" key="1">
    <citation type="submission" date="2018-05" db="EMBL/GenBank/DDBJ databases">
        <authorList>
            <person name="Lanie J.A."/>
            <person name="Ng W.-L."/>
            <person name="Kazmierczak K.M."/>
            <person name="Andrzejewski T.M."/>
            <person name="Davidsen T.M."/>
            <person name="Wayne K.J."/>
            <person name="Tettelin H."/>
            <person name="Glass J.I."/>
            <person name="Rusch D."/>
            <person name="Podicherti R."/>
            <person name="Tsui H.-C.T."/>
            <person name="Winkler M.E."/>
        </authorList>
    </citation>
    <scope>NUCLEOTIDE SEQUENCE</scope>
</reference>
<proteinExistence type="predicted"/>
<dbReference type="InterPro" id="IPR050483">
    <property type="entry name" value="CoA-transferase_III_domain"/>
</dbReference>
<dbReference type="SUPFAM" id="SSF89796">
    <property type="entry name" value="CoA-transferase family III (CaiB/BaiF)"/>
    <property type="match status" value="2"/>
</dbReference>
<dbReference type="InterPro" id="IPR044855">
    <property type="entry name" value="CoA-Trfase_III_dom3_sf"/>
</dbReference>
<dbReference type="PANTHER" id="PTHR48207:SF3">
    <property type="entry name" value="SUCCINATE--HYDROXYMETHYLGLUTARATE COA-TRANSFERASE"/>
    <property type="match status" value="1"/>
</dbReference>
<dbReference type="Pfam" id="PF02515">
    <property type="entry name" value="CoA_transf_3"/>
    <property type="match status" value="2"/>
</dbReference>
<gene>
    <name evidence="2" type="ORF">METZ01_LOCUS198354</name>
</gene>
<dbReference type="PANTHER" id="PTHR48207">
    <property type="entry name" value="SUCCINATE--HYDROXYMETHYLGLUTARATE COA-TRANSFERASE"/>
    <property type="match status" value="1"/>
</dbReference>
<name>A0A382E4D8_9ZZZZ</name>
<evidence type="ECO:0000256" key="1">
    <source>
        <dbReference type="ARBA" id="ARBA00022679"/>
    </source>
</evidence>
<dbReference type="EMBL" id="UINC01042622">
    <property type="protein sequence ID" value="SVB45500.1"/>
    <property type="molecule type" value="Genomic_DNA"/>
</dbReference>
<sequence>WNKLCIALECFDLLEDVRFLEAPWNIPSEHWSDLAEILEPIFASNSREHWLNILRENDVPCAPAETREWFSQHPQVIYNEMLQKIEDPELGLTTQVSPPLKFSVSKSPKPGPARYPGEDNFLFTTCIPKESTPLGKISRHPLDGIKVVDLTGYIAGAYGTTLLADLGADVLKIESFAGDGFRQNGAAFQGWNQGKRGMILNLKDPKGLDIFHQLVREADVVAENYRGGIAENLGVDYESLRKVNPKIIYSTVNGYGLTGPFSEYPAFDPLIQAQGGAMKDQGGSGDPVFLRIAASDYSSAILSAYGIVSALYYRSRHNEGQHVEISLVNAAFAYQAAEYFNYPNKPTKPRLSSVGQSVDYRLYKAEDGWFFLSCKEDIEWNKMCHAVGMSGLAIHNKESRAENQDVLNQKLESLFISDQVSVWINIFRKSGVKCATNKSLRAIHDDPQAHSLGLITENDSYNLGRIKLQGLPFRFSRTPGKLDLPAPDHGEHTDQVLGELGFLEENIVTLRTARIVG</sequence>
<evidence type="ECO:0008006" key="3">
    <source>
        <dbReference type="Google" id="ProtNLM"/>
    </source>
</evidence>
<dbReference type="InterPro" id="IPR003673">
    <property type="entry name" value="CoA-Trfase_fam_III"/>
</dbReference>
<dbReference type="Gene3D" id="3.40.50.10540">
    <property type="entry name" value="Crotonobetainyl-coa:carnitine coa-transferase, domain 1"/>
    <property type="match status" value="2"/>
</dbReference>
<dbReference type="InterPro" id="IPR023606">
    <property type="entry name" value="CoA-Trfase_III_dom_1_sf"/>
</dbReference>
<dbReference type="GO" id="GO:0008410">
    <property type="term" value="F:CoA-transferase activity"/>
    <property type="evidence" value="ECO:0007669"/>
    <property type="project" value="TreeGrafter"/>
</dbReference>
<protein>
    <recommendedName>
        <fullName evidence="3">CoA transferase</fullName>
    </recommendedName>
</protein>
<evidence type="ECO:0000313" key="2">
    <source>
        <dbReference type="EMBL" id="SVB45500.1"/>
    </source>
</evidence>
<keyword evidence="1" id="KW-0808">Transferase</keyword>
<accession>A0A382E4D8</accession>